<dbReference type="RefSeq" id="WP_229696041.1">
    <property type="nucleotide sequence ID" value="NZ_BMKR01000005.1"/>
</dbReference>
<dbReference type="Gene3D" id="3.40.50.10170">
    <property type="match status" value="1"/>
</dbReference>
<dbReference type="Gene3D" id="3.30.1180.10">
    <property type="match status" value="1"/>
</dbReference>
<reference evidence="2" key="1">
    <citation type="journal article" date="2014" name="Int. J. Syst. Evol. Microbiol.">
        <title>Complete genome sequence of Corynebacterium casei LMG S-19264T (=DSM 44701T), isolated from a smear-ripened cheese.</title>
        <authorList>
            <consortium name="US DOE Joint Genome Institute (JGI-PGF)"/>
            <person name="Walter F."/>
            <person name="Albersmeier A."/>
            <person name="Kalinowski J."/>
            <person name="Ruckert C."/>
        </authorList>
    </citation>
    <scope>NUCLEOTIDE SEQUENCE</scope>
    <source>
        <strain evidence="2">CGMCC 1.16134</strain>
    </source>
</reference>
<keyword evidence="3" id="KW-1185">Reference proteome</keyword>
<name>A0A917C4G3_9BACL</name>
<reference evidence="2" key="2">
    <citation type="submission" date="2020-09" db="EMBL/GenBank/DDBJ databases">
        <authorList>
            <person name="Sun Q."/>
            <person name="Zhou Y."/>
        </authorList>
    </citation>
    <scope>NUCLEOTIDE SEQUENCE</scope>
    <source>
        <strain evidence="2">CGMCC 1.16134</strain>
    </source>
</reference>
<dbReference type="Pfam" id="PF02645">
    <property type="entry name" value="DegV"/>
    <property type="match status" value="1"/>
</dbReference>
<dbReference type="NCBIfam" id="TIGR00762">
    <property type="entry name" value="DegV"/>
    <property type="match status" value="1"/>
</dbReference>
<sequence>MKESSESMKPIAWVTDSTSTLDHEFARNNHVYIVPLRLIVNQECFQENVEITADQFYAKMRQHEEVSSSQPPIGEFIELYERLKDQYEEIIAVHCSSELSGTYHTSMQAAEIAGASVVGIDSKVGAYPIREMIMRGVHWHSQGLPVREIKEKIENIVHNMSFYLLPSSLTQLHRGGRVSGSQLVLSQLLRIHLLLRFDEGKVIVEEKIRTFKKAKQKLLDTLKRDLGLIKEVCIMHANNMEEALRLERDIQELAPGLGTEIMTFVPVVGIHAGEGTLALSWIKNNKINSILG</sequence>
<dbReference type="PANTHER" id="PTHR33434">
    <property type="entry name" value="DEGV DOMAIN-CONTAINING PROTEIN DR_1986-RELATED"/>
    <property type="match status" value="1"/>
</dbReference>
<accession>A0A917C4G3</accession>
<evidence type="ECO:0000256" key="1">
    <source>
        <dbReference type="ARBA" id="ARBA00023121"/>
    </source>
</evidence>
<proteinExistence type="predicted"/>
<evidence type="ECO:0008006" key="4">
    <source>
        <dbReference type="Google" id="ProtNLM"/>
    </source>
</evidence>
<keyword evidence="1" id="KW-0446">Lipid-binding</keyword>
<dbReference type="AlphaFoldDB" id="A0A917C4G3"/>
<evidence type="ECO:0000313" key="3">
    <source>
        <dbReference type="Proteomes" id="UP000637643"/>
    </source>
</evidence>
<dbReference type="InterPro" id="IPR003797">
    <property type="entry name" value="DegV"/>
</dbReference>
<protein>
    <recommendedName>
        <fullName evidence="4">DegV family protein</fullName>
    </recommendedName>
</protein>
<gene>
    <name evidence="2" type="ORF">GCM10010912_16180</name>
</gene>
<organism evidence="2 3">
    <name type="scientific">Paenibacillus albidus</name>
    <dbReference type="NCBI Taxonomy" id="2041023"/>
    <lineage>
        <taxon>Bacteria</taxon>
        <taxon>Bacillati</taxon>
        <taxon>Bacillota</taxon>
        <taxon>Bacilli</taxon>
        <taxon>Bacillales</taxon>
        <taxon>Paenibacillaceae</taxon>
        <taxon>Paenibacillus</taxon>
    </lineage>
</organism>
<dbReference type="PANTHER" id="PTHR33434:SF2">
    <property type="entry name" value="FATTY ACID-BINDING PROTEIN TM_1468"/>
    <property type="match status" value="1"/>
</dbReference>
<dbReference type="GO" id="GO:0008289">
    <property type="term" value="F:lipid binding"/>
    <property type="evidence" value="ECO:0007669"/>
    <property type="project" value="UniProtKB-KW"/>
</dbReference>
<dbReference type="EMBL" id="BMKR01000005">
    <property type="protein sequence ID" value="GGF71790.1"/>
    <property type="molecule type" value="Genomic_DNA"/>
</dbReference>
<dbReference type="InterPro" id="IPR050270">
    <property type="entry name" value="DegV_domain_contain"/>
</dbReference>
<dbReference type="InterPro" id="IPR043168">
    <property type="entry name" value="DegV_C"/>
</dbReference>
<dbReference type="Proteomes" id="UP000637643">
    <property type="component" value="Unassembled WGS sequence"/>
</dbReference>
<dbReference type="SUPFAM" id="SSF82549">
    <property type="entry name" value="DAK1/DegV-like"/>
    <property type="match status" value="1"/>
</dbReference>
<comment type="caution">
    <text evidence="2">The sequence shown here is derived from an EMBL/GenBank/DDBJ whole genome shotgun (WGS) entry which is preliminary data.</text>
</comment>
<dbReference type="PROSITE" id="PS51482">
    <property type="entry name" value="DEGV"/>
    <property type="match status" value="1"/>
</dbReference>
<evidence type="ECO:0000313" key="2">
    <source>
        <dbReference type="EMBL" id="GGF71790.1"/>
    </source>
</evidence>